<evidence type="ECO:0000256" key="8">
    <source>
        <dbReference type="SAM" id="MobiDB-lite"/>
    </source>
</evidence>
<comment type="caution">
    <text evidence="9">The sequence shown here is derived from an EMBL/GenBank/DDBJ whole genome shotgun (WGS) entry which is preliminary data.</text>
</comment>
<dbReference type="PANTHER" id="PTHR45696:SF10">
    <property type="entry name" value="LARGE RIBOSOMAL SUBUNIT PROTEIN P1"/>
    <property type="match status" value="1"/>
</dbReference>
<evidence type="ECO:0000313" key="10">
    <source>
        <dbReference type="Proteomes" id="UP000193144"/>
    </source>
</evidence>
<dbReference type="Proteomes" id="UP000193144">
    <property type="component" value="Unassembled WGS sequence"/>
</dbReference>
<evidence type="ECO:0000256" key="1">
    <source>
        <dbReference type="ARBA" id="ARBA00003362"/>
    </source>
</evidence>
<organism evidence="9 10">
    <name type="scientific">Clohesyomyces aquaticus</name>
    <dbReference type="NCBI Taxonomy" id="1231657"/>
    <lineage>
        <taxon>Eukaryota</taxon>
        <taxon>Fungi</taxon>
        <taxon>Dikarya</taxon>
        <taxon>Ascomycota</taxon>
        <taxon>Pezizomycotina</taxon>
        <taxon>Dothideomycetes</taxon>
        <taxon>Pleosporomycetidae</taxon>
        <taxon>Pleosporales</taxon>
        <taxon>Lindgomycetaceae</taxon>
        <taxon>Clohesyomyces</taxon>
    </lineage>
</organism>
<protein>
    <recommendedName>
        <fullName evidence="6">Large ribosomal subunit protein P1</fullName>
    </recommendedName>
    <alternativeName>
        <fullName evidence="7">60S acidic ribosomal protein P1</fullName>
    </alternativeName>
</protein>
<dbReference type="Gene3D" id="1.10.10.1410">
    <property type="match status" value="1"/>
</dbReference>
<dbReference type="GO" id="GO:0003735">
    <property type="term" value="F:structural constituent of ribosome"/>
    <property type="evidence" value="ECO:0007669"/>
    <property type="project" value="TreeGrafter"/>
</dbReference>
<feature type="compositionally biased region" description="Basic and acidic residues" evidence="8">
    <location>
        <begin position="65"/>
        <end position="88"/>
    </location>
</feature>
<gene>
    <name evidence="9" type="ORF">BCR34DRAFT_450348</name>
</gene>
<comment type="similarity">
    <text evidence="2">Belongs to the eukaryotic ribosomal protein P1/P2 family.</text>
</comment>
<dbReference type="STRING" id="1231657.A0A1Y1ZMF8"/>
<dbReference type="InterPro" id="IPR038716">
    <property type="entry name" value="P1/P2_N_sf"/>
</dbReference>
<comment type="function">
    <text evidence="1">Plays an important role in the elongation step of protein synthesis.</text>
</comment>
<accession>A0A1Y1ZMF8</accession>
<dbReference type="GO" id="GO:0022625">
    <property type="term" value="C:cytosolic large ribosomal subunit"/>
    <property type="evidence" value="ECO:0007669"/>
    <property type="project" value="TreeGrafter"/>
</dbReference>
<reference evidence="9 10" key="1">
    <citation type="submission" date="2016-07" db="EMBL/GenBank/DDBJ databases">
        <title>Pervasive Adenine N6-methylation of Active Genes in Fungi.</title>
        <authorList>
            <consortium name="DOE Joint Genome Institute"/>
            <person name="Mondo S.J."/>
            <person name="Dannebaum R.O."/>
            <person name="Kuo R.C."/>
            <person name="Labutti K."/>
            <person name="Haridas S."/>
            <person name="Kuo A."/>
            <person name="Salamov A."/>
            <person name="Ahrendt S.R."/>
            <person name="Lipzen A."/>
            <person name="Sullivan W."/>
            <person name="Andreopoulos W.B."/>
            <person name="Clum A."/>
            <person name="Lindquist E."/>
            <person name="Daum C."/>
            <person name="Ramamoorthy G.K."/>
            <person name="Gryganskyi A."/>
            <person name="Culley D."/>
            <person name="Magnuson J.K."/>
            <person name="James T.Y."/>
            <person name="O'Malley M.A."/>
            <person name="Stajich J.E."/>
            <person name="Spatafora J.W."/>
            <person name="Visel A."/>
            <person name="Grigoriev I.V."/>
        </authorList>
    </citation>
    <scope>NUCLEOTIDE SEQUENCE [LARGE SCALE GENOMIC DNA]</scope>
    <source>
        <strain evidence="9 10">CBS 115471</strain>
    </source>
</reference>
<keyword evidence="5" id="KW-0687">Ribonucleoprotein</keyword>
<evidence type="ECO:0000256" key="3">
    <source>
        <dbReference type="ARBA" id="ARBA00011266"/>
    </source>
</evidence>
<feature type="non-terminal residue" evidence="9">
    <location>
        <position position="112"/>
    </location>
</feature>
<evidence type="ECO:0000256" key="7">
    <source>
        <dbReference type="ARBA" id="ARBA00042918"/>
    </source>
</evidence>
<dbReference type="GO" id="GO:0043021">
    <property type="term" value="F:ribonucleoprotein complex binding"/>
    <property type="evidence" value="ECO:0007669"/>
    <property type="project" value="TreeGrafter"/>
</dbReference>
<comment type="subunit">
    <text evidence="3">P1 and P2 exist as dimers at the large ribosomal subunit.</text>
</comment>
<dbReference type="FunFam" id="1.10.10.1410:FF:000001">
    <property type="entry name" value="60S acidic ribosomal protein P1"/>
    <property type="match status" value="1"/>
</dbReference>
<dbReference type="CDD" id="cd05831">
    <property type="entry name" value="Ribosomal_P1"/>
    <property type="match status" value="1"/>
</dbReference>
<keyword evidence="10" id="KW-1185">Reference proteome</keyword>
<sequence>AETATSYAALILLDSDIAITPQKLRTLIAAAGIEDVEPIWTTLFAKALEGKNVKDLLTTIATARPSKDVGEGEKVKGEPDGGEGKGGEDGEGDGEDGDGDESGSEMGLGLFD</sequence>
<dbReference type="GO" id="GO:0002181">
    <property type="term" value="P:cytoplasmic translation"/>
    <property type="evidence" value="ECO:0007669"/>
    <property type="project" value="TreeGrafter"/>
</dbReference>
<proteinExistence type="inferred from homology"/>
<keyword evidence="4" id="KW-0689">Ribosomal protein</keyword>
<dbReference type="EMBL" id="MCFA01000061">
    <property type="protein sequence ID" value="ORY11416.1"/>
    <property type="molecule type" value="Genomic_DNA"/>
</dbReference>
<evidence type="ECO:0000256" key="6">
    <source>
        <dbReference type="ARBA" id="ARBA00041116"/>
    </source>
</evidence>
<name>A0A1Y1ZMF8_9PLEO</name>
<evidence type="ECO:0000256" key="5">
    <source>
        <dbReference type="ARBA" id="ARBA00023274"/>
    </source>
</evidence>
<dbReference type="PANTHER" id="PTHR45696">
    <property type="entry name" value="60S ACIDIC RIBOSOMAL PROTEIN P1"/>
    <property type="match status" value="1"/>
</dbReference>
<feature type="non-terminal residue" evidence="9">
    <location>
        <position position="1"/>
    </location>
</feature>
<feature type="region of interest" description="Disordered" evidence="8">
    <location>
        <begin position="63"/>
        <end position="112"/>
    </location>
</feature>
<dbReference type="GO" id="GO:0030295">
    <property type="term" value="F:protein kinase activator activity"/>
    <property type="evidence" value="ECO:0007669"/>
    <property type="project" value="TreeGrafter"/>
</dbReference>
<dbReference type="Pfam" id="PF00428">
    <property type="entry name" value="Ribosomal_60s"/>
    <property type="match status" value="1"/>
</dbReference>
<feature type="compositionally biased region" description="Acidic residues" evidence="8">
    <location>
        <begin position="89"/>
        <end position="103"/>
    </location>
</feature>
<dbReference type="AlphaFoldDB" id="A0A1Y1ZMF8"/>
<evidence type="ECO:0000256" key="4">
    <source>
        <dbReference type="ARBA" id="ARBA00022980"/>
    </source>
</evidence>
<dbReference type="OrthoDB" id="2194681at2759"/>
<evidence type="ECO:0000256" key="2">
    <source>
        <dbReference type="ARBA" id="ARBA00005436"/>
    </source>
</evidence>
<evidence type="ECO:0000313" key="9">
    <source>
        <dbReference type="EMBL" id="ORY11416.1"/>
    </source>
</evidence>